<dbReference type="EMBL" id="RAYQ01000003">
    <property type="protein sequence ID" value="RKI93242.1"/>
    <property type="molecule type" value="Genomic_DNA"/>
</dbReference>
<sequence length="60" mass="7105">MFESKWRGINGNYVMRSNRELFYCYGHQEIVLCNNYVKACGGKWNYSNVCTQSCYKVQYG</sequence>
<organism evidence="1 2">
    <name type="scientific">Parablautia intestinalis</name>
    <dbReference type="NCBI Taxonomy" id="2320100"/>
    <lineage>
        <taxon>Bacteria</taxon>
        <taxon>Bacillati</taxon>
        <taxon>Bacillota</taxon>
        <taxon>Clostridia</taxon>
        <taxon>Lachnospirales</taxon>
        <taxon>Lachnospiraceae</taxon>
        <taxon>Parablautia</taxon>
    </lineage>
</organism>
<accession>A0A3A9APB9</accession>
<dbReference type="AlphaFoldDB" id="A0A3A9APB9"/>
<proteinExistence type="predicted"/>
<protein>
    <submittedName>
        <fullName evidence="1">Uncharacterized protein</fullName>
    </submittedName>
</protein>
<evidence type="ECO:0000313" key="1">
    <source>
        <dbReference type="EMBL" id="RKI93242.1"/>
    </source>
</evidence>
<gene>
    <name evidence="1" type="ORF">D7V94_04530</name>
</gene>
<dbReference type="Proteomes" id="UP000280696">
    <property type="component" value="Unassembled WGS sequence"/>
</dbReference>
<reference evidence="1 2" key="1">
    <citation type="submission" date="2018-09" db="EMBL/GenBank/DDBJ databases">
        <title>Murine metabolic-syndrome-specific gut microbial biobank.</title>
        <authorList>
            <person name="Liu C."/>
        </authorList>
    </citation>
    <scope>NUCLEOTIDE SEQUENCE [LARGE SCALE GENOMIC DNA]</scope>
    <source>
        <strain evidence="1 2">0.1xD8-82</strain>
    </source>
</reference>
<keyword evidence="2" id="KW-1185">Reference proteome</keyword>
<comment type="caution">
    <text evidence="1">The sequence shown here is derived from an EMBL/GenBank/DDBJ whole genome shotgun (WGS) entry which is preliminary data.</text>
</comment>
<name>A0A3A9APB9_9FIRM</name>
<evidence type="ECO:0000313" key="2">
    <source>
        <dbReference type="Proteomes" id="UP000280696"/>
    </source>
</evidence>